<dbReference type="InterPro" id="IPR029066">
    <property type="entry name" value="PLP-binding_barrel"/>
</dbReference>
<dbReference type="Pfam" id="PF01168">
    <property type="entry name" value="Ala_racemase_N"/>
    <property type="match status" value="1"/>
</dbReference>
<evidence type="ECO:0000256" key="2">
    <source>
        <dbReference type="HAMAP-Rule" id="MF_02087"/>
    </source>
</evidence>
<feature type="domain" description="Alanine racemase N-terminal" evidence="5">
    <location>
        <begin position="12"/>
        <end position="227"/>
    </location>
</feature>
<dbReference type="OrthoDB" id="9804072at2"/>
<evidence type="ECO:0000256" key="1">
    <source>
        <dbReference type="ARBA" id="ARBA00022898"/>
    </source>
</evidence>
<dbReference type="HAMAP" id="MF_02087">
    <property type="entry name" value="PLP_homeostasis"/>
    <property type="match status" value="1"/>
</dbReference>
<evidence type="ECO:0000256" key="4">
    <source>
        <dbReference type="RuleBase" id="RU004514"/>
    </source>
</evidence>
<dbReference type="PANTHER" id="PTHR10146">
    <property type="entry name" value="PROLINE SYNTHETASE CO-TRANSCRIBED BACTERIAL HOMOLOG PROTEIN"/>
    <property type="match status" value="1"/>
</dbReference>
<dbReference type="PIRSF" id="PIRSF004848">
    <property type="entry name" value="YBL036c_PLPDEIII"/>
    <property type="match status" value="1"/>
</dbReference>
<dbReference type="PROSITE" id="PS01211">
    <property type="entry name" value="UPF0001"/>
    <property type="match status" value="1"/>
</dbReference>
<evidence type="ECO:0000259" key="5">
    <source>
        <dbReference type="Pfam" id="PF01168"/>
    </source>
</evidence>
<evidence type="ECO:0000256" key="3">
    <source>
        <dbReference type="PIRSR" id="PIRSR004848-1"/>
    </source>
</evidence>
<dbReference type="Proteomes" id="UP000202440">
    <property type="component" value="Chromosome"/>
</dbReference>
<dbReference type="SUPFAM" id="SSF51419">
    <property type="entry name" value="PLP-binding barrel"/>
    <property type="match status" value="1"/>
</dbReference>
<comment type="function">
    <text evidence="2">Pyridoxal 5'-phosphate (PLP)-binding protein, which is involved in PLP homeostasis.</text>
</comment>
<evidence type="ECO:0000313" key="6">
    <source>
        <dbReference type="EMBL" id="ASP38146.1"/>
    </source>
</evidence>
<dbReference type="NCBIfam" id="TIGR00044">
    <property type="entry name" value="YggS family pyridoxal phosphate-dependent enzyme"/>
    <property type="match status" value="1"/>
</dbReference>
<dbReference type="Gene3D" id="3.20.20.10">
    <property type="entry name" value="Alanine racemase"/>
    <property type="match status" value="1"/>
</dbReference>
<dbReference type="RefSeq" id="WP_094059345.1">
    <property type="nucleotide sequence ID" value="NZ_CP022530.1"/>
</dbReference>
<sequence length="231" mass="25606">MSTLEQRYHAVQQRIDSACQSAGRQRAEVALLAVSKTKPATMVRDCYQLGQRAFGENYLQDAMDKISQLADLDDIQWHFIGHLQSNKSKTVAEHFHWLETLDRIKLARRLNEQRPQTLPPLNVLLQVNISQEVQKSGVAPADVAELAAHIAELPRLTLRGLMCIPEATDNADALATQFDHMQTLLAQLQPQHPSADTLSMGMSGDLELAIAHGSHQVRVGTDIFGARSKAD</sequence>
<dbReference type="EMBL" id="CP022530">
    <property type="protein sequence ID" value="ASP38146.1"/>
    <property type="molecule type" value="Genomic_DNA"/>
</dbReference>
<accession>A0A222FHT5</accession>
<comment type="similarity">
    <text evidence="2 4">Belongs to the pyridoxal phosphate-binding protein YggS/PROSC family.</text>
</comment>
<keyword evidence="7" id="KW-1185">Reference proteome</keyword>
<dbReference type="PANTHER" id="PTHR10146:SF14">
    <property type="entry name" value="PYRIDOXAL PHOSPHATE HOMEOSTASIS PROTEIN"/>
    <property type="match status" value="1"/>
</dbReference>
<gene>
    <name evidence="6" type="ORF">CHH28_05355</name>
</gene>
<comment type="cofactor">
    <cofactor evidence="3">
        <name>pyridoxal 5'-phosphate</name>
        <dbReference type="ChEBI" id="CHEBI:597326"/>
    </cofactor>
</comment>
<reference evidence="6 7" key="1">
    <citation type="submission" date="2017-07" db="EMBL/GenBank/DDBJ databases">
        <title>Annotated genome sequence of Bacterioplanes sanyensis isolated from Red Sea.</title>
        <authorList>
            <person name="Rehman Z.U."/>
        </authorList>
    </citation>
    <scope>NUCLEOTIDE SEQUENCE [LARGE SCALE GENOMIC DNA]</scope>
    <source>
        <strain evidence="6 7">NV9</strain>
    </source>
</reference>
<dbReference type="CDD" id="cd06824">
    <property type="entry name" value="PLPDE_III_Yggs_like"/>
    <property type="match status" value="1"/>
</dbReference>
<organism evidence="6 7">
    <name type="scientific">Bacterioplanes sanyensis</name>
    <dbReference type="NCBI Taxonomy" id="1249553"/>
    <lineage>
        <taxon>Bacteria</taxon>
        <taxon>Pseudomonadati</taxon>
        <taxon>Pseudomonadota</taxon>
        <taxon>Gammaproteobacteria</taxon>
        <taxon>Oceanospirillales</taxon>
        <taxon>Oceanospirillaceae</taxon>
        <taxon>Bacterioplanes</taxon>
    </lineage>
</organism>
<name>A0A222FHT5_9GAMM</name>
<proteinExistence type="inferred from homology"/>
<dbReference type="FunFam" id="3.20.20.10:FF:000018">
    <property type="entry name" value="Pyridoxal phosphate homeostasis protein"/>
    <property type="match status" value="1"/>
</dbReference>
<protein>
    <recommendedName>
        <fullName evidence="2">Pyridoxal phosphate homeostasis protein</fullName>
        <shortName evidence="2">PLP homeostasis protein</shortName>
    </recommendedName>
</protein>
<evidence type="ECO:0000313" key="7">
    <source>
        <dbReference type="Proteomes" id="UP000202440"/>
    </source>
</evidence>
<dbReference type="KEGG" id="bsan:CHH28_05355"/>
<dbReference type="AlphaFoldDB" id="A0A222FHT5"/>
<keyword evidence="1 2" id="KW-0663">Pyridoxal phosphate</keyword>
<dbReference type="InterPro" id="IPR001608">
    <property type="entry name" value="Ala_racemase_N"/>
</dbReference>
<dbReference type="InterPro" id="IPR011078">
    <property type="entry name" value="PyrdxlP_homeostasis"/>
</dbReference>
<dbReference type="GO" id="GO:0030170">
    <property type="term" value="F:pyridoxal phosphate binding"/>
    <property type="evidence" value="ECO:0007669"/>
    <property type="project" value="UniProtKB-UniRule"/>
</dbReference>
<feature type="modified residue" description="N6-(pyridoxal phosphate)lysine" evidence="2 3">
    <location>
        <position position="36"/>
    </location>
</feature>